<name>A0A5B6TCZ0_9BACT</name>
<dbReference type="Proteomes" id="UP000324133">
    <property type="component" value="Unassembled WGS sequence"/>
</dbReference>
<dbReference type="EMBL" id="VKKY01000002">
    <property type="protein sequence ID" value="KAA3438038.1"/>
    <property type="molecule type" value="Genomic_DNA"/>
</dbReference>
<evidence type="ECO:0000313" key="1">
    <source>
        <dbReference type="EMBL" id="KAA3438038.1"/>
    </source>
</evidence>
<keyword evidence="2" id="KW-1185">Reference proteome</keyword>
<dbReference type="OrthoDB" id="894197at2"/>
<dbReference type="AlphaFoldDB" id="A0A5B6TCZ0"/>
<proteinExistence type="predicted"/>
<dbReference type="RefSeq" id="WP_149091101.1">
    <property type="nucleotide sequence ID" value="NZ_VKKY01000002.1"/>
</dbReference>
<reference evidence="1 2" key="1">
    <citation type="submission" date="2019-07" db="EMBL/GenBank/DDBJ databases">
        <title>Rufibacter sp. nov., isolated from lake sediment.</title>
        <authorList>
            <person name="Qu J.-H."/>
        </authorList>
    </citation>
    <scope>NUCLEOTIDE SEQUENCE [LARGE SCALE GENOMIC DNA]</scope>
    <source>
        <strain evidence="1 2">NBS58-1</strain>
    </source>
</reference>
<protein>
    <submittedName>
        <fullName evidence="1">Uncharacterized protein</fullName>
    </submittedName>
</protein>
<organism evidence="1 2">
    <name type="scientific">Rufibacter hautae</name>
    <dbReference type="NCBI Taxonomy" id="2595005"/>
    <lineage>
        <taxon>Bacteria</taxon>
        <taxon>Pseudomonadati</taxon>
        <taxon>Bacteroidota</taxon>
        <taxon>Cytophagia</taxon>
        <taxon>Cytophagales</taxon>
        <taxon>Hymenobacteraceae</taxon>
        <taxon>Rufibacter</taxon>
    </lineage>
</organism>
<comment type="caution">
    <text evidence="1">The sequence shown here is derived from an EMBL/GenBank/DDBJ whole genome shotgun (WGS) entry which is preliminary data.</text>
</comment>
<accession>A0A5B6TCZ0</accession>
<sequence length="82" mass="8950">MEKKDSILRAILAKVGKLPEPHDHPTQSGVIADDTQLPLNCVLALSRELSEEGLVAISSLSDPPLLYLTKTGVARARRYDRA</sequence>
<gene>
    <name evidence="1" type="ORF">FOA19_12245</name>
</gene>
<evidence type="ECO:0000313" key="2">
    <source>
        <dbReference type="Proteomes" id="UP000324133"/>
    </source>
</evidence>